<protein>
    <recommendedName>
        <fullName evidence="4">Apple domain-containing protein</fullName>
    </recommendedName>
</protein>
<evidence type="ECO:0000313" key="2">
    <source>
        <dbReference type="EMBL" id="CAD0085499.1"/>
    </source>
</evidence>
<comment type="caution">
    <text evidence="2">The sequence shown here is derived from an EMBL/GenBank/DDBJ whole genome shotgun (WGS) entry which is preliminary data.</text>
</comment>
<name>A0A9N8JCH2_9PEZI</name>
<dbReference type="PANTHER" id="PTHR36578">
    <property type="entry name" value="CHROMOSOME 15, WHOLE GENOME SHOTGUN SEQUENCE"/>
    <property type="match status" value="1"/>
</dbReference>
<feature type="chain" id="PRO_5040172398" description="Apple domain-containing protein" evidence="1">
    <location>
        <begin position="17"/>
        <end position="294"/>
    </location>
</feature>
<keyword evidence="1" id="KW-0732">Signal</keyword>
<evidence type="ECO:0008006" key="4">
    <source>
        <dbReference type="Google" id="ProtNLM"/>
    </source>
</evidence>
<proteinExistence type="predicted"/>
<accession>A0A9N8JCH2</accession>
<evidence type="ECO:0000313" key="3">
    <source>
        <dbReference type="Proteomes" id="UP000714618"/>
    </source>
</evidence>
<dbReference type="Proteomes" id="UP000714618">
    <property type="component" value="Unassembled WGS sequence"/>
</dbReference>
<dbReference type="OrthoDB" id="271448at2759"/>
<dbReference type="EMBL" id="CAIJEO010000002">
    <property type="protein sequence ID" value="CAD0085499.1"/>
    <property type="molecule type" value="Genomic_DNA"/>
</dbReference>
<feature type="signal peptide" evidence="1">
    <location>
        <begin position="1"/>
        <end position="16"/>
    </location>
</feature>
<sequence>MLFSSLPLLFAATALASPLHQHSSLYKRACATGPDTAADFVNYAGYSDPALNAATPPGYTNTFTNLQASSNADGYGGFITLPSYNVTTCAAQCTSRANCHAFNIFYERTPVAAPSNCTSSATIKCVFWNGAVNTANAKNTGSTQNNFQIVIAGSNGYVASAISPSAGYAMPIYLNNNAVQAPLDCNGKDTYLGFQTFNTSFDASRCAKACSAQAAYAIAHPPSDGSKPKTCQFFNTYVESKNGVAQDQKCVLYSQTWGKSVASNTGYAYGQDVYTMGMSYAYSNATDAGVCVKA</sequence>
<evidence type="ECO:0000256" key="1">
    <source>
        <dbReference type="SAM" id="SignalP"/>
    </source>
</evidence>
<organism evidence="2 3">
    <name type="scientific">Aureobasidium mustum</name>
    <dbReference type="NCBI Taxonomy" id="2773714"/>
    <lineage>
        <taxon>Eukaryota</taxon>
        <taxon>Fungi</taxon>
        <taxon>Dikarya</taxon>
        <taxon>Ascomycota</taxon>
        <taxon>Pezizomycotina</taxon>
        <taxon>Dothideomycetes</taxon>
        <taxon>Dothideomycetidae</taxon>
        <taxon>Dothideales</taxon>
        <taxon>Saccotheciaceae</taxon>
        <taxon>Aureobasidium</taxon>
    </lineage>
</organism>
<gene>
    <name evidence="2" type="ORF">AWRI4233_LOCUS234</name>
</gene>
<dbReference type="PANTHER" id="PTHR36578:SF2">
    <property type="entry name" value="PA14 DOMAIN-CONTAINING PROTEIN"/>
    <property type="match status" value="1"/>
</dbReference>
<dbReference type="AlphaFoldDB" id="A0A9N8JCH2"/>
<keyword evidence="3" id="KW-1185">Reference proteome</keyword>
<reference evidence="2" key="1">
    <citation type="submission" date="2020-06" db="EMBL/GenBank/DDBJ databases">
        <authorList>
            <person name="Onetto C."/>
        </authorList>
    </citation>
    <scope>NUCLEOTIDE SEQUENCE</scope>
</reference>